<evidence type="ECO:0000313" key="2">
    <source>
        <dbReference type="Proteomes" id="UP000646911"/>
    </source>
</evidence>
<protein>
    <submittedName>
        <fullName evidence="1">Uncharacterized protein</fullName>
    </submittedName>
</protein>
<comment type="caution">
    <text evidence="1">The sequence shown here is derived from an EMBL/GenBank/DDBJ whole genome shotgun (WGS) entry which is preliminary data.</text>
</comment>
<keyword evidence="2" id="KW-1185">Reference proteome</keyword>
<reference evidence="1 2" key="1">
    <citation type="submission" date="2020-08" db="EMBL/GenBank/DDBJ databases">
        <title>Novel species isolated from subtropical streams in China.</title>
        <authorList>
            <person name="Lu H."/>
        </authorList>
    </citation>
    <scope>NUCLEOTIDE SEQUENCE [LARGE SCALE GENOMIC DNA]</scope>
    <source>
        <strain evidence="1 2">NL8W</strain>
    </source>
</reference>
<evidence type="ECO:0000313" key="1">
    <source>
        <dbReference type="EMBL" id="MBC3908088.1"/>
    </source>
</evidence>
<proteinExistence type="predicted"/>
<dbReference type="Proteomes" id="UP000646911">
    <property type="component" value="Unassembled WGS sequence"/>
</dbReference>
<dbReference type="RefSeq" id="WP_186953637.1">
    <property type="nucleotide sequence ID" value="NZ_JACOFX010000004.1"/>
</dbReference>
<organism evidence="1 2">
    <name type="scientific">Undibacterium umbellatum</name>
    <dbReference type="NCBI Taxonomy" id="2762300"/>
    <lineage>
        <taxon>Bacteria</taxon>
        <taxon>Pseudomonadati</taxon>
        <taxon>Pseudomonadota</taxon>
        <taxon>Betaproteobacteria</taxon>
        <taxon>Burkholderiales</taxon>
        <taxon>Oxalobacteraceae</taxon>
        <taxon>Undibacterium</taxon>
    </lineage>
</organism>
<accession>A0ABR6Z8I3</accession>
<name>A0ABR6Z8I3_9BURK</name>
<dbReference type="EMBL" id="JACOFX010000004">
    <property type="protein sequence ID" value="MBC3908088.1"/>
    <property type="molecule type" value="Genomic_DNA"/>
</dbReference>
<gene>
    <name evidence="1" type="ORF">H8L47_11025</name>
</gene>
<sequence length="66" mass="7623">MILVFPEGGCCRDWQFLICLIFLLRALQSAQSQQVAKFIAGGLFGLNAILQFIAYYRKKHQTEVWE</sequence>